<evidence type="ECO:0000259" key="4">
    <source>
        <dbReference type="PROSITE" id="PS50942"/>
    </source>
</evidence>
<dbReference type="GO" id="GO:0005546">
    <property type="term" value="F:phosphatidylinositol-4,5-bisphosphate binding"/>
    <property type="evidence" value="ECO:0007669"/>
    <property type="project" value="TreeGrafter"/>
</dbReference>
<dbReference type="SUPFAM" id="SSF89009">
    <property type="entry name" value="GAT-like domain"/>
    <property type="match status" value="1"/>
</dbReference>
<dbReference type="GO" id="GO:0030136">
    <property type="term" value="C:clathrin-coated vesicle"/>
    <property type="evidence" value="ECO:0007669"/>
    <property type="project" value="InterPro"/>
</dbReference>
<feature type="domain" description="ENTH" evidence="4">
    <location>
        <begin position="1"/>
        <end position="124"/>
    </location>
</feature>
<dbReference type="InterPro" id="IPR045192">
    <property type="entry name" value="AP180-like"/>
</dbReference>
<feature type="compositionally biased region" description="Low complexity" evidence="3">
    <location>
        <begin position="397"/>
        <end position="407"/>
    </location>
</feature>
<feature type="region of interest" description="Disordered" evidence="3">
    <location>
        <begin position="356"/>
        <end position="444"/>
    </location>
</feature>
<proteinExistence type="predicted"/>
<keyword evidence="2" id="KW-0963">Cytoplasm</keyword>
<feature type="compositionally biased region" description="Polar residues" evidence="3">
    <location>
        <begin position="374"/>
        <end position="396"/>
    </location>
</feature>
<dbReference type="GO" id="GO:0006900">
    <property type="term" value="P:vesicle budding from membrane"/>
    <property type="evidence" value="ECO:0007669"/>
    <property type="project" value="TreeGrafter"/>
</dbReference>
<feature type="compositionally biased region" description="Low complexity" evidence="3">
    <location>
        <begin position="515"/>
        <end position="534"/>
    </location>
</feature>
<feature type="region of interest" description="Disordered" evidence="3">
    <location>
        <begin position="481"/>
        <end position="600"/>
    </location>
</feature>
<dbReference type="FunFam" id="1.25.40.90:FF:000025">
    <property type="entry name" value="ENTH domain protein"/>
    <property type="match status" value="1"/>
</dbReference>
<feature type="compositionally biased region" description="Polar residues" evidence="3">
    <location>
        <begin position="564"/>
        <end position="591"/>
    </location>
</feature>
<feature type="compositionally biased region" description="Polar residues" evidence="3">
    <location>
        <begin position="481"/>
        <end position="514"/>
    </location>
</feature>
<evidence type="ECO:0000313" key="6">
    <source>
        <dbReference type="Proteomes" id="UP000285146"/>
    </source>
</evidence>
<gene>
    <name evidence="5" type="ORF">VPNG_09092</name>
</gene>
<dbReference type="OrthoDB" id="44015at2759"/>
<dbReference type="SUPFAM" id="SSF48464">
    <property type="entry name" value="ENTH/VHS domain"/>
    <property type="match status" value="1"/>
</dbReference>
<dbReference type="GO" id="GO:0005905">
    <property type="term" value="C:clathrin-coated pit"/>
    <property type="evidence" value="ECO:0007669"/>
    <property type="project" value="TreeGrafter"/>
</dbReference>
<dbReference type="InterPro" id="IPR014712">
    <property type="entry name" value="ANTH_dom_sf"/>
</dbReference>
<dbReference type="GO" id="GO:0000149">
    <property type="term" value="F:SNARE binding"/>
    <property type="evidence" value="ECO:0007669"/>
    <property type="project" value="TreeGrafter"/>
</dbReference>
<accession>A0A423VP80</accession>
<dbReference type="Gene3D" id="1.25.40.90">
    <property type="match status" value="1"/>
</dbReference>
<dbReference type="EMBL" id="LKEB01000083">
    <property type="protein sequence ID" value="ROV92822.1"/>
    <property type="molecule type" value="Genomic_DNA"/>
</dbReference>
<dbReference type="InParanoid" id="A0A423VP80"/>
<dbReference type="GO" id="GO:0072583">
    <property type="term" value="P:clathrin-dependent endocytosis"/>
    <property type="evidence" value="ECO:0007669"/>
    <property type="project" value="InterPro"/>
</dbReference>
<dbReference type="InterPro" id="IPR011417">
    <property type="entry name" value="ANTH_dom"/>
</dbReference>
<dbReference type="FunFam" id="1.20.58.150:FF:000004">
    <property type="entry name" value="ENTH domain protein"/>
    <property type="match status" value="1"/>
</dbReference>
<dbReference type="Gene3D" id="1.20.58.150">
    <property type="entry name" value="ANTH domain"/>
    <property type="match status" value="1"/>
</dbReference>
<dbReference type="GO" id="GO:0048268">
    <property type="term" value="P:clathrin coat assembly"/>
    <property type="evidence" value="ECO:0007669"/>
    <property type="project" value="InterPro"/>
</dbReference>
<dbReference type="CDD" id="cd16988">
    <property type="entry name" value="ANTH_N_YAP180"/>
    <property type="match status" value="1"/>
</dbReference>
<dbReference type="AlphaFoldDB" id="A0A423VP80"/>
<dbReference type="InterPro" id="IPR008942">
    <property type="entry name" value="ENTH_VHS"/>
</dbReference>
<organism evidence="5 6">
    <name type="scientific">Cytospora leucostoma</name>
    <dbReference type="NCBI Taxonomy" id="1230097"/>
    <lineage>
        <taxon>Eukaryota</taxon>
        <taxon>Fungi</taxon>
        <taxon>Dikarya</taxon>
        <taxon>Ascomycota</taxon>
        <taxon>Pezizomycotina</taxon>
        <taxon>Sordariomycetes</taxon>
        <taxon>Sordariomycetidae</taxon>
        <taxon>Diaporthales</taxon>
        <taxon>Cytosporaceae</taxon>
        <taxon>Cytospora</taxon>
    </lineage>
</organism>
<dbReference type="Pfam" id="PF07651">
    <property type="entry name" value="ANTH"/>
    <property type="match status" value="1"/>
</dbReference>
<dbReference type="PROSITE" id="PS50942">
    <property type="entry name" value="ENTH"/>
    <property type="match status" value="1"/>
</dbReference>
<dbReference type="InterPro" id="IPR013809">
    <property type="entry name" value="ENTH"/>
</dbReference>
<dbReference type="STRING" id="1230097.A0A423VP80"/>
<evidence type="ECO:0000313" key="5">
    <source>
        <dbReference type="EMBL" id="ROV92822.1"/>
    </source>
</evidence>
<dbReference type="GO" id="GO:0032050">
    <property type="term" value="F:clathrin heavy chain binding"/>
    <property type="evidence" value="ECO:0007669"/>
    <property type="project" value="TreeGrafter"/>
</dbReference>
<reference evidence="5 6" key="1">
    <citation type="submission" date="2015-09" db="EMBL/GenBank/DDBJ databases">
        <title>Host preference determinants of Valsa canker pathogens revealed by comparative genomics.</title>
        <authorList>
            <person name="Yin Z."/>
            <person name="Huang L."/>
        </authorList>
    </citation>
    <scope>NUCLEOTIDE SEQUENCE [LARGE SCALE GENOMIC DNA]</scope>
    <source>
        <strain evidence="5 6">SXYLt</strain>
    </source>
</reference>
<dbReference type="Proteomes" id="UP000285146">
    <property type="component" value="Unassembled WGS sequence"/>
</dbReference>
<evidence type="ECO:0000256" key="3">
    <source>
        <dbReference type="SAM" id="MobiDB-lite"/>
    </source>
</evidence>
<name>A0A423VP80_9PEZI</name>
<keyword evidence="6" id="KW-1185">Reference proteome</keyword>
<comment type="subcellular location">
    <subcellularLocation>
        <location evidence="1">Cytoplasm</location>
    </subcellularLocation>
</comment>
<dbReference type="SMART" id="SM00273">
    <property type="entry name" value="ENTH"/>
    <property type="match status" value="1"/>
</dbReference>
<dbReference type="GO" id="GO:0005545">
    <property type="term" value="F:1-phosphatidylinositol binding"/>
    <property type="evidence" value="ECO:0007669"/>
    <property type="project" value="InterPro"/>
</dbReference>
<evidence type="ECO:0000256" key="2">
    <source>
        <dbReference type="ARBA" id="ARBA00022490"/>
    </source>
</evidence>
<comment type="caution">
    <text evidence="5">The sequence shown here is derived from an EMBL/GenBank/DDBJ whole genome shotgun (WGS) entry which is preliminary data.</text>
</comment>
<protein>
    <recommendedName>
        <fullName evidence="4">ENTH domain-containing protein</fullName>
    </recommendedName>
</protein>
<dbReference type="PANTHER" id="PTHR22951">
    <property type="entry name" value="CLATHRIN ASSEMBLY PROTEIN"/>
    <property type="match status" value="1"/>
</dbReference>
<sequence>MASSFEKSVKGATKIKAAPPKTKYIEHILVATHAGEAGVGEVFRALQHRLRDSTWTVVFKSLITVHLMIREGSPDVTLAYLAKHRNMLAMSMFSDAQTQGRNIRHYANYLSERARAYRDTKIDWVRGKENRLEKLSVEKGLLRETETVQNQLRALLECDVMDNEPENEITITVFRLLVLDLLALFQVVNQALINILGHFFEMSKVDAERAMDIYRIFTKQTDKVVQYLGVARAYEHHTRVEVPKLKHAPVNLGRQLEDYLLDPDFELHRRQYLAELEAKRNKGGSGASRPFLTLKSDKSDSATKPTAHDNSFPDVHDSTSADSKAPQVPAPAAKGPDQNLIDFFDSIEQNQTTLGAQPTAAPGQVGPSPWGASFQPQPTGFQNGFPPQQTGFQPTNPFQQAYQQPQQQAPPPQQLQPAYTGAGFGGYTPQPQQHPPPYQNSLAPIPQESAVSSFPTGASMPNLQAQPTTNPFRLSMMMTGQQTGGAPQIASATSPPSLQQQHTSTNPFARSNSTASNPPSFQSPPSAAPLQAMATGTNPFAKNFGGSGQQQPRPATSAGLAPQATGTTNPFRQSQFVDHNTGLGWQNNQQPIGGGLDNLQTVPVFPRPAQQTPWQQ</sequence>
<evidence type="ECO:0000256" key="1">
    <source>
        <dbReference type="ARBA" id="ARBA00004496"/>
    </source>
</evidence>
<feature type="region of interest" description="Disordered" evidence="3">
    <location>
        <begin position="279"/>
        <end position="338"/>
    </location>
</feature>
<feature type="region of interest" description="Disordered" evidence="3">
    <location>
        <begin position="449"/>
        <end position="468"/>
    </location>
</feature>
<dbReference type="PANTHER" id="PTHR22951:SF5">
    <property type="entry name" value="PHOSPHATIDYLINOSITOL-BINDING CLATHRIN ASSEMBLY PROTEIN LAP"/>
    <property type="match status" value="1"/>
</dbReference>